<protein>
    <submittedName>
        <fullName evidence="1">Uncharacterized protein</fullName>
    </submittedName>
</protein>
<reference evidence="2" key="1">
    <citation type="journal article" date="2011" name="Genome Res.">
        <title>Phylogeny-wide analysis of social amoeba genomes highlights ancient origins for complex intercellular communication.</title>
        <authorList>
            <person name="Heidel A.J."/>
            <person name="Lawal H.M."/>
            <person name="Felder M."/>
            <person name="Schilde C."/>
            <person name="Helps N.R."/>
            <person name="Tunggal B."/>
            <person name="Rivero F."/>
            <person name="John U."/>
            <person name="Schleicher M."/>
            <person name="Eichinger L."/>
            <person name="Platzer M."/>
            <person name="Noegel A.A."/>
            <person name="Schaap P."/>
            <person name="Gloeckner G."/>
        </authorList>
    </citation>
    <scope>NUCLEOTIDE SEQUENCE [LARGE SCALE GENOMIC DNA]</scope>
    <source>
        <strain evidence="2">SH3</strain>
    </source>
</reference>
<gene>
    <name evidence="1" type="ORF">DFA_00800</name>
</gene>
<dbReference type="KEGG" id="dfa:DFA_00800"/>
<evidence type="ECO:0000313" key="1">
    <source>
        <dbReference type="EMBL" id="EGG20933.1"/>
    </source>
</evidence>
<keyword evidence="2" id="KW-1185">Reference proteome</keyword>
<dbReference type="Proteomes" id="UP000007797">
    <property type="component" value="Unassembled WGS sequence"/>
</dbReference>
<dbReference type="GeneID" id="14874019"/>
<proteinExistence type="predicted"/>
<dbReference type="AlphaFoldDB" id="F4PTV4"/>
<dbReference type="RefSeq" id="XP_004358783.1">
    <property type="nucleotide sequence ID" value="XM_004358726.1"/>
</dbReference>
<organism evidence="1 2">
    <name type="scientific">Cavenderia fasciculata</name>
    <name type="common">Slime mold</name>
    <name type="synonym">Dictyostelium fasciculatum</name>
    <dbReference type="NCBI Taxonomy" id="261658"/>
    <lineage>
        <taxon>Eukaryota</taxon>
        <taxon>Amoebozoa</taxon>
        <taxon>Evosea</taxon>
        <taxon>Eumycetozoa</taxon>
        <taxon>Dictyostelia</taxon>
        <taxon>Acytosteliales</taxon>
        <taxon>Cavenderiaceae</taxon>
        <taxon>Cavenderia</taxon>
    </lineage>
</organism>
<dbReference type="EMBL" id="GL883010">
    <property type="protein sequence ID" value="EGG20933.1"/>
    <property type="molecule type" value="Genomic_DNA"/>
</dbReference>
<sequence>MNVLRVRFTIGCNIVLYNYSMLLLFNEERIEEDEGVEEDVKNEVEVIDYRCSVVRYNKSKRCLVPLT</sequence>
<accession>F4PTV4</accession>
<name>F4PTV4_CACFS</name>
<evidence type="ECO:0000313" key="2">
    <source>
        <dbReference type="Proteomes" id="UP000007797"/>
    </source>
</evidence>